<comment type="caution">
    <text evidence="1">The sequence shown here is derived from an EMBL/GenBank/DDBJ whole genome shotgun (WGS) entry which is preliminary data.</text>
</comment>
<dbReference type="AlphaFoldDB" id="A0AAV8U713"/>
<organism evidence="1 2">
    <name type="scientific">Erythroxylum novogranatense</name>
    <dbReference type="NCBI Taxonomy" id="1862640"/>
    <lineage>
        <taxon>Eukaryota</taxon>
        <taxon>Viridiplantae</taxon>
        <taxon>Streptophyta</taxon>
        <taxon>Embryophyta</taxon>
        <taxon>Tracheophyta</taxon>
        <taxon>Spermatophyta</taxon>
        <taxon>Magnoliopsida</taxon>
        <taxon>eudicotyledons</taxon>
        <taxon>Gunneridae</taxon>
        <taxon>Pentapetalae</taxon>
        <taxon>rosids</taxon>
        <taxon>fabids</taxon>
        <taxon>Malpighiales</taxon>
        <taxon>Erythroxylaceae</taxon>
        <taxon>Erythroxylum</taxon>
    </lineage>
</organism>
<proteinExistence type="predicted"/>
<dbReference type="EMBL" id="JAIWQS010000001">
    <property type="protein sequence ID" value="KAJ8774128.1"/>
    <property type="molecule type" value="Genomic_DNA"/>
</dbReference>
<name>A0AAV8U713_9ROSI</name>
<reference evidence="1 2" key="1">
    <citation type="submission" date="2021-09" db="EMBL/GenBank/DDBJ databases">
        <title>Genomic insights and catalytic innovation underlie evolution of tropane alkaloids biosynthesis.</title>
        <authorList>
            <person name="Wang Y.-J."/>
            <person name="Tian T."/>
            <person name="Huang J.-P."/>
            <person name="Huang S.-X."/>
        </authorList>
    </citation>
    <scope>NUCLEOTIDE SEQUENCE [LARGE SCALE GENOMIC DNA]</scope>
    <source>
        <strain evidence="1">KIB-2018</strain>
        <tissue evidence="1">Leaf</tissue>
    </source>
</reference>
<dbReference type="Proteomes" id="UP001159364">
    <property type="component" value="Linkage Group LG01"/>
</dbReference>
<evidence type="ECO:0008006" key="3">
    <source>
        <dbReference type="Google" id="ProtNLM"/>
    </source>
</evidence>
<accession>A0AAV8U713</accession>
<keyword evidence="2" id="KW-1185">Reference proteome</keyword>
<gene>
    <name evidence="1" type="ORF">K2173_009559</name>
</gene>
<evidence type="ECO:0000313" key="2">
    <source>
        <dbReference type="Proteomes" id="UP001159364"/>
    </source>
</evidence>
<evidence type="ECO:0000313" key="1">
    <source>
        <dbReference type="EMBL" id="KAJ8774128.1"/>
    </source>
</evidence>
<sequence>MRRMVGQPLGSTLSDSTVIGPVLSATAVLHARPPPLFRDCLVRQYSQVKSTSLISLSLAFDLCSQWMEKIPLAYERNDYLQLKVLVDDDIVQEVSVPVITADGSSSYFRLGQVEVLRQKYCNDLVGWLALNPHALVMGPFGFDWVHWFLAVVMDVSLTSVSKPKLQGVRCWIGWTAPPTGLVKLNFDSSFIVNPGLTSGGGLLRDSFGRWLGSY</sequence>
<protein>
    <recommendedName>
        <fullName evidence="3">Ubiquitin-like protease family profile domain-containing protein</fullName>
    </recommendedName>
</protein>